<feature type="region of interest" description="Disordered" evidence="1">
    <location>
        <begin position="165"/>
        <end position="187"/>
    </location>
</feature>
<sequence>MAATSTVLAGSGEPDMVLIGELLEEIARHPPAVYARKLLIEHYISVGWLDAARENVDEVKKHTPNDLDVKEWQKMLKKKSDPKPQAIVKPVSTPKPVPVPRPAVLNEPSAAPAKLPADLDVARDDLSTGYKSLQKKAGTLLSNLSHLKYLSKKQGRPLSANISKREAITSGELQKTTSEGNPPGSARSVVRKIQLNPNTPLEVIITDMEDMMKWLRAKNANAHNDTIREALVKRVQALESAFPDNLKMYPEVALMHIEHEHLGKVYVTDETMLGDKVSDILRENFWVTEDNYAWDMEELAQAITANGGIMRNPLSRQMFTPKDIRGIVAHPAGKQLAALQLEQHELSKGIRPGTVDQMEKLAATILEDQSTDSLPSRYAVDEFLAYCATLPEAEQKAIEGLRCPARDSHTGQAYDFTIGEAVRDAKGNRVCFHKTGDFIKQAAFYLRQNRGVPPDPDGKCVVM</sequence>
<feature type="compositionally biased region" description="Polar residues" evidence="1">
    <location>
        <begin position="171"/>
        <end position="180"/>
    </location>
</feature>
<organism evidence="2 3">
    <name type="scientific">Delitschia confertaspora ATCC 74209</name>
    <dbReference type="NCBI Taxonomy" id="1513339"/>
    <lineage>
        <taxon>Eukaryota</taxon>
        <taxon>Fungi</taxon>
        <taxon>Dikarya</taxon>
        <taxon>Ascomycota</taxon>
        <taxon>Pezizomycotina</taxon>
        <taxon>Dothideomycetes</taxon>
        <taxon>Pleosporomycetidae</taxon>
        <taxon>Pleosporales</taxon>
        <taxon>Delitschiaceae</taxon>
        <taxon>Delitschia</taxon>
    </lineage>
</organism>
<reference evidence="2" key="1">
    <citation type="journal article" date="2020" name="Stud. Mycol.">
        <title>101 Dothideomycetes genomes: a test case for predicting lifestyles and emergence of pathogens.</title>
        <authorList>
            <person name="Haridas S."/>
            <person name="Albert R."/>
            <person name="Binder M."/>
            <person name="Bloem J."/>
            <person name="Labutti K."/>
            <person name="Salamov A."/>
            <person name="Andreopoulos B."/>
            <person name="Baker S."/>
            <person name="Barry K."/>
            <person name="Bills G."/>
            <person name="Bluhm B."/>
            <person name="Cannon C."/>
            <person name="Castanera R."/>
            <person name="Culley D."/>
            <person name="Daum C."/>
            <person name="Ezra D."/>
            <person name="Gonzalez J."/>
            <person name="Henrissat B."/>
            <person name="Kuo A."/>
            <person name="Liang C."/>
            <person name="Lipzen A."/>
            <person name="Lutzoni F."/>
            <person name="Magnuson J."/>
            <person name="Mondo S."/>
            <person name="Nolan M."/>
            <person name="Ohm R."/>
            <person name="Pangilinan J."/>
            <person name="Park H.-J."/>
            <person name="Ramirez L."/>
            <person name="Alfaro M."/>
            <person name="Sun H."/>
            <person name="Tritt A."/>
            <person name="Yoshinaga Y."/>
            <person name="Zwiers L.-H."/>
            <person name="Turgeon B."/>
            <person name="Goodwin S."/>
            <person name="Spatafora J."/>
            <person name="Crous P."/>
            <person name="Grigoriev I."/>
        </authorList>
    </citation>
    <scope>NUCLEOTIDE SEQUENCE</scope>
    <source>
        <strain evidence="2">ATCC 74209</strain>
    </source>
</reference>
<dbReference type="EMBL" id="ML993925">
    <property type="protein sequence ID" value="KAF2202751.1"/>
    <property type="molecule type" value="Genomic_DNA"/>
</dbReference>
<evidence type="ECO:0000256" key="1">
    <source>
        <dbReference type="SAM" id="MobiDB-lite"/>
    </source>
</evidence>
<evidence type="ECO:0000313" key="3">
    <source>
        <dbReference type="Proteomes" id="UP000799536"/>
    </source>
</evidence>
<evidence type="ECO:0000313" key="2">
    <source>
        <dbReference type="EMBL" id="KAF2202751.1"/>
    </source>
</evidence>
<dbReference type="Proteomes" id="UP000799536">
    <property type="component" value="Unassembled WGS sequence"/>
</dbReference>
<gene>
    <name evidence="2" type="ORF">GQ43DRAFT_301150</name>
</gene>
<feature type="region of interest" description="Disordered" evidence="1">
    <location>
        <begin position="78"/>
        <end position="100"/>
    </location>
</feature>
<protein>
    <submittedName>
        <fullName evidence="2">Uncharacterized protein</fullName>
    </submittedName>
</protein>
<name>A0A9P4JQX2_9PLEO</name>
<proteinExistence type="predicted"/>
<comment type="caution">
    <text evidence="2">The sequence shown here is derived from an EMBL/GenBank/DDBJ whole genome shotgun (WGS) entry which is preliminary data.</text>
</comment>
<dbReference type="OrthoDB" id="5379086at2759"/>
<accession>A0A9P4JQX2</accession>
<keyword evidence="3" id="KW-1185">Reference proteome</keyword>
<dbReference type="AlphaFoldDB" id="A0A9P4JQX2"/>